<dbReference type="Proteomes" id="UP000317650">
    <property type="component" value="Chromosome 4"/>
</dbReference>
<dbReference type="InterPro" id="IPR052439">
    <property type="entry name" value="F-box/Kelch-repeat"/>
</dbReference>
<dbReference type="Gene3D" id="2.120.10.80">
    <property type="entry name" value="Kelch-type beta propeller"/>
    <property type="match status" value="1"/>
</dbReference>
<dbReference type="SUPFAM" id="SSF117281">
    <property type="entry name" value="Kelch motif"/>
    <property type="match status" value="1"/>
</dbReference>
<dbReference type="EMBL" id="PYDT01000001">
    <property type="protein sequence ID" value="THU71353.1"/>
    <property type="molecule type" value="Genomic_DNA"/>
</dbReference>
<accession>A0A4S8K8Q3</accession>
<evidence type="ECO:0000256" key="3">
    <source>
        <dbReference type="SAM" id="MobiDB-lite"/>
    </source>
</evidence>
<keyword evidence="5" id="KW-1185">Reference proteome</keyword>
<reference evidence="4 5" key="1">
    <citation type="journal article" date="2019" name="Nat. Plants">
        <title>Genome sequencing of Musa balbisiana reveals subgenome evolution and function divergence in polyploid bananas.</title>
        <authorList>
            <person name="Yao X."/>
        </authorList>
    </citation>
    <scope>NUCLEOTIDE SEQUENCE [LARGE SCALE GENOMIC DNA]</scope>
    <source>
        <strain evidence="5">cv. DH-PKW</strain>
        <tissue evidence="4">Leaves</tissue>
    </source>
</reference>
<dbReference type="InterPro" id="IPR006652">
    <property type="entry name" value="Kelch_1"/>
</dbReference>
<organism evidence="4 5">
    <name type="scientific">Musa balbisiana</name>
    <name type="common">Banana</name>
    <dbReference type="NCBI Taxonomy" id="52838"/>
    <lineage>
        <taxon>Eukaryota</taxon>
        <taxon>Viridiplantae</taxon>
        <taxon>Streptophyta</taxon>
        <taxon>Embryophyta</taxon>
        <taxon>Tracheophyta</taxon>
        <taxon>Spermatophyta</taxon>
        <taxon>Magnoliopsida</taxon>
        <taxon>Liliopsida</taxon>
        <taxon>Zingiberales</taxon>
        <taxon>Musaceae</taxon>
        <taxon>Musa</taxon>
    </lineage>
</organism>
<evidence type="ECO:0000256" key="2">
    <source>
        <dbReference type="ARBA" id="ARBA00022737"/>
    </source>
</evidence>
<comment type="caution">
    <text evidence="4">The sequence shown here is derived from an EMBL/GenBank/DDBJ whole genome shotgun (WGS) entry which is preliminary data.</text>
</comment>
<evidence type="ECO:0008006" key="6">
    <source>
        <dbReference type="Google" id="ProtNLM"/>
    </source>
</evidence>
<evidence type="ECO:0000256" key="1">
    <source>
        <dbReference type="ARBA" id="ARBA00022441"/>
    </source>
</evidence>
<proteinExistence type="predicted"/>
<dbReference type="PANTHER" id="PTHR46122:SF2">
    <property type="entry name" value="F-BOX_KELCH-REPEAT PROTEIN SKIP11"/>
    <property type="match status" value="1"/>
</dbReference>
<dbReference type="PANTHER" id="PTHR46122">
    <property type="entry name" value="GALACTOSE OXIDASE/KELCH REPEAT PROTEIN-RELATED"/>
    <property type="match status" value="1"/>
</dbReference>
<evidence type="ECO:0000313" key="5">
    <source>
        <dbReference type="Proteomes" id="UP000317650"/>
    </source>
</evidence>
<dbReference type="SMART" id="SM00612">
    <property type="entry name" value="Kelch"/>
    <property type="match status" value="3"/>
</dbReference>
<dbReference type="FunFam" id="2.120.10.80:FF:000007">
    <property type="entry name" value="F-box/kelch-repeat protein SKIP11"/>
    <property type="match status" value="1"/>
</dbReference>
<feature type="region of interest" description="Disordered" evidence="3">
    <location>
        <begin position="1"/>
        <end position="37"/>
    </location>
</feature>
<keyword evidence="1" id="KW-0880">Kelch repeat</keyword>
<name>A0A4S8K8Q3_MUSBA</name>
<dbReference type="InterPro" id="IPR015915">
    <property type="entry name" value="Kelch-typ_b-propeller"/>
</dbReference>
<dbReference type="AlphaFoldDB" id="A0A4S8K8Q3"/>
<dbReference type="GO" id="GO:0005634">
    <property type="term" value="C:nucleus"/>
    <property type="evidence" value="ECO:0007669"/>
    <property type="project" value="TreeGrafter"/>
</dbReference>
<feature type="compositionally biased region" description="Basic and acidic residues" evidence="3">
    <location>
        <begin position="1"/>
        <end position="11"/>
    </location>
</feature>
<sequence length="503" mass="56626">MNSEHYHDRIARTNPIEVGEATSPHSEEEEEEHRRSTNLTDHYKLCIHSFGRGIDSLNLSPVRGGNLVRVKDMLEKESFFISRALPSSCEQESKLAYMTYHLLEITTNKRPPLVEPLELCEAASVKKAKSEDHSEPLLQEITKLPLDESSYDAHYSDTNSLIVQIGHDMSIKCLLHCSRSDYGALASLNRAFNSLIRSGDLYKLRRQMGIIEHWVYFSCNILEWEAYDPYRGRWITLPKMPQNDFFMRSDKESLAVGTELLVFGRDYTCCISHIVLRYSILTNSWSQGIEMNSPRCLFGSASFGERAIVAGGVDAQGAILRSAELYNSETQTWTILHSMNKPRKMCSGVFMDNKFYVIGGMSSTTELLTCGEEYDMEKHTWTVIPNMSLGLNGPSGAPPLVAVVNNELYAADYAEKEVRKYDKKNNSWITLGRLPERPDSVNGWGLAFRACGERLLVIGGPRVLGGGMIELNSWTPRNGPPEWNMIASKHCGSFVYNCAVMGC</sequence>
<protein>
    <recommendedName>
        <fullName evidence="6">F-box domain-containing protein</fullName>
    </recommendedName>
</protein>
<evidence type="ECO:0000313" key="4">
    <source>
        <dbReference type="EMBL" id="THU71353.1"/>
    </source>
</evidence>
<dbReference type="STRING" id="52838.A0A4S8K8Q3"/>
<dbReference type="Pfam" id="PF01344">
    <property type="entry name" value="Kelch_1"/>
    <property type="match status" value="2"/>
</dbReference>
<gene>
    <name evidence="4" type="ORF">C4D60_Mb04t00500</name>
</gene>
<keyword evidence="2" id="KW-0677">Repeat</keyword>